<dbReference type="Pfam" id="PF05045">
    <property type="entry name" value="RgpF"/>
    <property type="match status" value="1"/>
</dbReference>
<dbReference type="Proteomes" id="UP000291189">
    <property type="component" value="Unassembled WGS sequence"/>
</dbReference>
<dbReference type="AlphaFoldDB" id="A0A4Q5J9S8"/>
<gene>
    <name evidence="1" type="ORF">ETU37_02905</name>
</gene>
<dbReference type="EMBL" id="SDPU01000010">
    <property type="protein sequence ID" value="RYU14495.1"/>
    <property type="molecule type" value="Genomic_DNA"/>
</dbReference>
<dbReference type="OrthoDB" id="9815339at2"/>
<accession>A0A4Q5J9S8</accession>
<evidence type="ECO:0000313" key="2">
    <source>
        <dbReference type="Proteomes" id="UP000291189"/>
    </source>
</evidence>
<keyword evidence="2" id="KW-1185">Reference proteome</keyword>
<comment type="caution">
    <text evidence="1">The sequence shown here is derived from an EMBL/GenBank/DDBJ whole genome shotgun (WGS) entry which is preliminary data.</text>
</comment>
<reference evidence="1 2" key="1">
    <citation type="submission" date="2019-01" db="EMBL/GenBank/DDBJ databases">
        <title>Nocardioides guangzhouensis sp. nov., an actinobacterium isolated from soil.</title>
        <authorList>
            <person name="Fu Y."/>
            <person name="Cai Y."/>
            <person name="Lin Z."/>
            <person name="Chen P."/>
        </authorList>
    </citation>
    <scope>NUCLEOTIDE SEQUENCE [LARGE SCALE GENOMIC DNA]</scope>
    <source>
        <strain evidence="1 2">NBRC 105384</strain>
    </source>
</reference>
<protein>
    <submittedName>
        <fullName evidence="1">Uncharacterized protein</fullName>
    </submittedName>
</protein>
<dbReference type="InterPro" id="IPR007739">
    <property type="entry name" value="RgpF"/>
</dbReference>
<evidence type="ECO:0000313" key="1">
    <source>
        <dbReference type="EMBL" id="RYU14495.1"/>
    </source>
</evidence>
<name>A0A4Q5J9S8_9ACTN</name>
<proteinExistence type="predicted"/>
<dbReference type="RefSeq" id="WP_129985379.1">
    <property type="nucleotide sequence ID" value="NZ_SDPU01000010.1"/>
</dbReference>
<organism evidence="1 2">
    <name type="scientific">Nocardioides iriomotensis</name>
    <dbReference type="NCBI Taxonomy" id="715784"/>
    <lineage>
        <taxon>Bacteria</taxon>
        <taxon>Bacillati</taxon>
        <taxon>Actinomycetota</taxon>
        <taxon>Actinomycetes</taxon>
        <taxon>Propionibacteriales</taxon>
        <taxon>Nocardioidaceae</taxon>
        <taxon>Nocardioides</taxon>
    </lineage>
</organism>
<sequence length="785" mass="88608">MSGLFQARAYTKANREVAKQRLDALEHFVDEGWRRLRNPSREFDVWWYWTEYLDPAADDVDPLLHYALVGRRLGHEPLPPVEVATNPVSFVPEQEPRRICLFAGYDPHGVVDDYVVAYVTELSRFADVYYLADGYLKPGELDKLAHVTKGAWAKSHGAYDFGSYSMLARDLVGWDVIDGYDELVLVNDSGFLIRPLDGVFAEMDRRTCDWWGLQATRHDFVRHSNGGEPLPLADAKATMIGERTMDDMDHLHVSSYFLAFRARVHRDRGFRRRLDAVTRQSDKHLVIYKYEIGLSRYLMCRGFEVDTFIPDLYPFHPLYTEQYFDLLAMGFPLLKRNFLSENSRDVPDLARWKDRISAEVPDAHLEVLERNLARVSPDDRLRRSFSLTVGDSGELVNHRPLSWWHVAEQDRLAPMYDHWWAFPVDVTTGHLSSDQRAVFEQVRHDPAVRKVILSREARVDLDGENVQVVPLRSAEGQDAAFRSRTFFLAQTPRVSVPFPISPRRHRFVLVSAAARLEQPARVVADKDTTTAEDAARLTLVVASSHHDALAAAAFAGVVDQSRLVVSGAPRHDLLLRELDDLPPDLRAEETRVRDAAGARRLMLFLPHAAGRRLVGDRGPSSEELARLVSWCEQHDYVLGYQDRPGDRHRRLSQVLEPLGALAFDRHEHPLVEPLLRAADVVVTDGADAALEATLLRRRVVLLNLPASRESFLLPPATALAGPRTLMVDTLTAFLDSVDADPGLLETPDQGGRSGYDVEAFGDTDNAARLVRLVREGDVSLPPVSA</sequence>